<gene>
    <name evidence="1" type="ORF">DRW42_13025</name>
</gene>
<dbReference type="Proteomes" id="UP000252081">
    <property type="component" value="Unassembled WGS sequence"/>
</dbReference>
<dbReference type="AlphaFoldDB" id="A0A366L0M4"/>
<proteinExistence type="predicted"/>
<dbReference type="EMBL" id="QNQU01000010">
    <property type="protein sequence ID" value="RBQ06702.1"/>
    <property type="molecule type" value="Genomic_DNA"/>
</dbReference>
<sequence length="61" mass="7000">MRMVKFSDSTYIRDAVSNLKIQSLSNAAQEKLNHQLKTKLDSLEMITRKYINEKPGNDTGK</sequence>
<organism evidence="1 2">
    <name type="scientific">Pedobacter miscanthi</name>
    <dbReference type="NCBI Taxonomy" id="2259170"/>
    <lineage>
        <taxon>Bacteria</taxon>
        <taxon>Pseudomonadati</taxon>
        <taxon>Bacteroidota</taxon>
        <taxon>Sphingobacteriia</taxon>
        <taxon>Sphingobacteriales</taxon>
        <taxon>Sphingobacteriaceae</taxon>
        <taxon>Pedobacter</taxon>
    </lineage>
</organism>
<keyword evidence="2" id="KW-1185">Reference proteome</keyword>
<reference evidence="1 2" key="1">
    <citation type="submission" date="2018-07" db="EMBL/GenBank/DDBJ databases">
        <title>A draft genome of a endophytic bacteria, a new species of Pedobacter.</title>
        <authorList>
            <person name="Zhang Z.D."/>
            <person name="Chen Z.J."/>
        </authorList>
    </citation>
    <scope>NUCLEOTIDE SEQUENCE [LARGE SCALE GENOMIC DNA]</scope>
    <source>
        <strain evidence="1 2">RS10</strain>
    </source>
</reference>
<comment type="caution">
    <text evidence="1">The sequence shown here is derived from an EMBL/GenBank/DDBJ whole genome shotgun (WGS) entry which is preliminary data.</text>
</comment>
<evidence type="ECO:0000313" key="1">
    <source>
        <dbReference type="EMBL" id="RBQ06702.1"/>
    </source>
</evidence>
<evidence type="ECO:0000313" key="2">
    <source>
        <dbReference type="Proteomes" id="UP000252081"/>
    </source>
</evidence>
<name>A0A366L0M4_9SPHI</name>
<protein>
    <submittedName>
        <fullName evidence="1">Uncharacterized protein</fullName>
    </submittedName>
</protein>
<accession>A0A366L0M4</accession>